<evidence type="ECO:0000256" key="7">
    <source>
        <dbReference type="ARBA" id="ARBA00022837"/>
    </source>
</evidence>
<gene>
    <name evidence="11" type="ORF">PC129_g1116</name>
</gene>
<dbReference type="AlphaFoldDB" id="A0A8T1IUY5"/>
<organism evidence="11 12">
    <name type="scientific">Phytophthora cactorum</name>
    <dbReference type="NCBI Taxonomy" id="29920"/>
    <lineage>
        <taxon>Eukaryota</taxon>
        <taxon>Sar</taxon>
        <taxon>Stramenopiles</taxon>
        <taxon>Oomycota</taxon>
        <taxon>Peronosporomycetes</taxon>
        <taxon>Peronosporales</taxon>
        <taxon>Peronosporaceae</taxon>
        <taxon>Phytophthora</taxon>
    </lineage>
</organism>
<dbReference type="InterPro" id="IPR004898">
    <property type="entry name" value="Pectate_lyase_PlyH/PlyE-like"/>
</dbReference>
<dbReference type="GO" id="GO:0005576">
    <property type="term" value="C:extracellular region"/>
    <property type="evidence" value="ECO:0007669"/>
    <property type="project" value="UniProtKB-SubCell"/>
</dbReference>
<evidence type="ECO:0000256" key="3">
    <source>
        <dbReference type="ARBA" id="ARBA00004613"/>
    </source>
</evidence>
<evidence type="ECO:0000256" key="10">
    <source>
        <dbReference type="SAM" id="MobiDB-lite"/>
    </source>
</evidence>
<reference evidence="11" key="1">
    <citation type="submission" date="2018-05" db="EMBL/GenBank/DDBJ databases">
        <title>Effector identification in a new, highly contiguous assembly of the strawberry crown rot pathogen Phytophthora cactorum.</title>
        <authorList>
            <person name="Armitage A.D."/>
            <person name="Nellist C.F."/>
            <person name="Bates H."/>
            <person name="Vickerstaff R.J."/>
            <person name="Harrison R.J."/>
        </authorList>
    </citation>
    <scope>NUCLEOTIDE SEQUENCE</scope>
    <source>
        <strain evidence="11">P421</strain>
    </source>
</reference>
<comment type="cofactor">
    <cofactor evidence="2">
        <name>Ca(2+)</name>
        <dbReference type="ChEBI" id="CHEBI:29108"/>
    </cofactor>
</comment>
<proteinExistence type="predicted"/>
<keyword evidence="8" id="KW-0456">Lyase</keyword>
<evidence type="ECO:0000313" key="12">
    <source>
        <dbReference type="Proteomes" id="UP000760860"/>
    </source>
</evidence>
<dbReference type="PANTHER" id="PTHR33407:SF9">
    <property type="entry name" value="PECTATE LYASE F-RELATED"/>
    <property type="match status" value="1"/>
</dbReference>
<dbReference type="EMBL" id="RCMV01000017">
    <property type="protein sequence ID" value="KAG3228349.1"/>
    <property type="molecule type" value="Genomic_DNA"/>
</dbReference>
<accession>A0A8T1IUY5</accession>
<evidence type="ECO:0000256" key="9">
    <source>
        <dbReference type="ARBA" id="ARBA00039895"/>
    </source>
</evidence>
<name>A0A8T1IUY5_9STRA</name>
<evidence type="ECO:0000256" key="8">
    <source>
        <dbReference type="ARBA" id="ARBA00023239"/>
    </source>
</evidence>
<keyword evidence="7" id="KW-0106">Calcium</keyword>
<comment type="subcellular location">
    <subcellularLocation>
        <location evidence="3">Secreted</location>
    </subcellularLocation>
</comment>
<feature type="region of interest" description="Disordered" evidence="10">
    <location>
        <begin position="124"/>
        <end position="179"/>
    </location>
</feature>
<evidence type="ECO:0000256" key="2">
    <source>
        <dbReference type="ARBA" id="ARBA00001913"/>
    </source>
</evidence>
<sequence length="208" mass="21572">MQANGKPTMLGNGPSPPLCQLSERDVHINEGIAQAAQTSPRCHPDGVSRVDRLVDGLFGFIIAEPHSGVFIINNQIGFVFVPGFFELSTDALEAEAPGTVAPVETTATSSRLLAVMPLTEQQSSVASSSNAGLTAQSSRNGSVNQSPGSDSVTQNTGSGSTTQTATNSTGTVPDGSWPAIIKTGEVFDGKMQTFERSVVSCEGQTESI</sequence>
<evidence type="ECO:0000256" key="4">
    <source>
        <dbReference type="ARBA" id="ARBA00012272"/>
    </source>
</evidence>
<protein>
    <recommendedName>
        <fullName evidence="9">Probable pectate lyase F</fullName>
        <ecNumber evidence="4">4.2.2.2</ecNumber>
    </recommendedName>
</protein>
<dbReference type="GO" id="GO:0030570">
    <property type="term" value="F:pectate lyase activity"/>
    <property type="evidence" value="ECO:0007669"/>
    <property type="project" value="UniProtKB-EC"/>
</dbReference>
<feature type="compositionally biased region" description="Polar residues" evidence="10">
    <location>
        <begin position="124"/>
        <end position="152"/>
    </location>
</feature>
<keyword evidence="6" id="KW-0732">Signal</keyword>
<keyword evidence="5" id="KW-0964">Secreted</keyword>
<comment type="caution">
    <text evidence="11">The sequence shown here is derived from an EMBL/GenBank/DDBJ whole genome shotgun (WGS) entry which is preliminary data.</text>
</comment>
<feature type="compositionally biased region" description="Low complexity" evidence="10">
    <location>
        <begin position="153"/>
        <end position="171"/>
    </location>
</feature>
<evidence type="ECO:0000256" key="6">
    <source>
        <dbReference type="ARBA" id="ARBA00022729"/>
    </source>
</evidence>
<dbReference type="PANTHER" id="PTHR33407">
    <property type="entry name" value="PECTATE LYASE F-RELATED"/>
    <property type="match status" value="1"/>
</dbReference>
<comment type="catalytic activity">
    <reaction evidence="1">
        <text>Eliminative cleavage of (1-&gt;4)-alpha-D-galacturonan to give oligosaccharides with 4-deoxy-alpha-D-galact-4-enuronosyl groups at their non-reducing ends.</text>
        <dbReference type="EC" id="4.2.2.2"/>
    </reaction>
</comment>
<evidence type="ECO:0000256" key="1">
    <source>
        <dbReference type="ARBA" id="ARBA00000695"/>
    </source>
</evidence>
<dbReference type="EC" id="4.2.2.2" evidence="4"/>
<dbReference type="VEuPathDB" id="FungiDB:PC110_g2947"/>
<dbReference type="GO" id="GO:0045490">
    <property type="term" value="P:pectin catabolic process"/>
    <property type="evidence" value="ECO:0007669"/>
    <property type="project" value="TreeGrafter"/>
</dbReference>
<evidence type="ECO:0000313" key="11">
    <source>
        <dbReference type="EMBL" id="KAG3228349.1"/>
    </source>
</evidence>
<dbReference type="Proteomes" id="UP000760860">
    <property type="component" value="Unassembled WGS sequence"/>
</dbReference>
<evidence type="ECO:0000256" key="5">
    <source>
        <dbReference type="ARBA" id="ARBA00022525"/>
    </source>
</evidence>